<feature type="compositionally biased region" description="Low complexity" evidence="12">
    <location>
        <begin position="377"/>
        <end position="395"/>
    </location>
</feature>
<evidence type="ECO:0000256" key="6">
    <source>
        <dbReference type="ARBA" id="ARBA00022692"/>
    </source>
</evidence>
<organism evidence="16 17">
    <name type="scientific">Streptomyces radiopugnans</name>
    <dbReference type="NCBI Taxonomy" id="403935"/>
    <lineage>
        <taxon>Bacteria</taxon>
        <taxon>Bacillati</taxon>
        <taxon>Actinomycetota</taxon>
        <taxon>Actinomycetes</taxon>
        <taxon>Kitasatosporales</taxon>
        <taxon>Streptomycetaceae</taxon>
        <taxon>Streptomyces</taxon>
    </lineage>
</organism>
<feature type="chain" id="PRO_5011599950" description="histidine kinase" evidence="13">
    <location>
        <begin position="28"/>
        <end position="936"/>
    </location>
</feature>
<feature type="domain" description="HAMP" evidence="15">
    <location>
        <begin position="315"/>
        <end position="369"/>
    </location>
</feature>
<gene>
    <name evidence="16" type="ORF">SAMN05216481_113138</name>
</gene>
<feature type="compositionally biased region" description="Low complexity" evidence="12">
    <location>
        <begin position="902"/>
        <end position="911"/>
    </location>
</feature>
<dbReference type="PROSITE" id="PS50885">
    <property type="entry name" value="HAMP"/>
    <property type="match status" value="1"/>
</dbReference>
<evidence type="ECO:0000256" key="10">
    <source>
        <dbReference type="ARBA" id="ARBA00022989"/>
    </source>
</evidence>
<dbReference type="InterPro" id="IPR005467">
    <property type="entry name" value="His_kinase_dom"/>
</dbReference>
<evidence type="ECO:0000256" key="8">
    <source>
        <dbReference type="ARBA" id="ARBA00022777"/>
    </source>
</evidence>
<feature type="domain" description="Histidine kinase" evidence="14">
    <location>
        <begin position="470"/>
        <end position="684"/>
    </location>
</feature>
<feature type="region of interest" description="Disordered" evidence="12">
    <location>
        <begin position="434"/>
        <end position="470"/>
    </location>
</feature>
<dbReference type="SMART" id="SM00387">
    <property type="entry name" value="HATPase_c"/>
    <property type="match status" value="1"/>
</dbReference>
<evidence type="ECO:0000259" key="14">
    <source>
        <dbReference type="PROSITE" id="PS50109"/>
    </source>
</evidence>
<keyword evidence="17" id="KW-1185">Reference proteome</keyword>
<keyword evidence="6" id="KW-0812">Transmembrane</keyword>
<dbReference type="InterPro" id="IPR050980">
    <property type="entry name" value="2C_sensor_his_kinase"/>
</dbReference>
<dbReference type="EMBL" id="FOET01000013">
    <property type="protein sequence ID" value="SEQ72056.1"/>
    <property type="molecule type" value="Genomic_DNA"/>
</dbReference>
<dbReference type="PROSITE" id="PS50109">
    <property type="entry name" value="HIS_KIN"/>
    <property type="match status" value="1"/>
</dbReference>
<keyword evidence="7" id="KW-0547">Nucleotide-binding</keyword>
<evidence type="ECO:0000256" key="13">
    <source>
        <dbReference type="SAM" id="SignalP"/>
    </source>
</evidence>
<sequence>MRNRLLVSVVLCAAAVLAAGAPSVATASRDLTDSQRLVDRADLGRRAVSLSHALADERDAVVRYIAAGRTGRDGEGLSERERARVDRGIRELSADAPADIRRLLDAFPDTRQRAVAGESGAAETYEAYTQLIQSLGGVTAATTRALPARAENATADALPDLGRAVEQASAARGLLLAALAGEGEQPRLAAAAQQAHLREQAALADFDQTALASDRDAYARTVTGTDVTLAERYLARLTDQPRLDHQDRALNPDRVESALTARVDRMRSMESSLAAAEVKRLEGLRDDDVTALELRAALLGICLLLAVGISVQTARSMARPLAVLRRGGERVAADPVGEEPVVYTGRNDEFADVVRAVNRLRDTAAELHERAVRAEAAAGSAASGSAEAAGAPDAGPAREDGTAATAGLAAELAAAREQLAALTAEHERLLRDHESAKAAAGSEPESAAGAAGSESEGERPERRQGASHGTFVHLGLRTLGLVERQLALIESMEHEEKEPERLAALFKLDHLATRMRRHSENLLLLAGSDHATGHREPVPLLDVLRAAISEIERYERVEIAALPPHAQVSGSAADDISHLIAELVDNATAFSPPDAEVRLSGWMLESGEIMLSVQDEGIGSSAERLAELNAKLADGASVVPEDGDALGMGLYVVARLAARHGVRVQLREQEQGGITAVAVLPRALLPDRPVPGALAGARAATAGTAQPLPGTVAEANGNALPPRPDRVRPVTAAAGAAGTDAAGAGADGEGADTADVTDTAQIPRITEETPPPPGGGHSRRTPVAGVTDVAEADEAAADPARDALVRAAGPYYVEPEDPREHSRARDEAPAPGPTPASAPEDGTSPAPRTVTAKGLPKRTPQTVETAADIPRPRTGGLKAEELRRRLGGFQQGARDGQRDAEAQIAAEQVAAGRSDGPAEDRAEATDTGGTVEEARK</sequence>
<accession>A0A1H9IBY7</accession>
<dbReference type="Proteomes" id="UP000199055">
    <property type="component" value="Unassembled WGS sequence"/>
</dbReference>
<dbReference type="GO" id="GO:0000160">
    <property type="term" value="P:phosphorelay signal transduction system"/>
    <property type="evidence" value="ECO:0007669"/>
    <property type="project" value="UniProtKB-KW"/>
</dbReference>
<evidence type="ECO:0000256" key="1">
    <source>
        <dbReference type="ARBA" id="ARBA00000085"/>
    </source>
</evidence>
<feature type="region of interest" description="Disordered" evidence="12">
    <location>
        <begin position="701"/>
        <end position="936"/>
    </location>
</feature>
<keyword evidence="5" id="KW-0808">Transferase</keyword>
<dbReference type="InterPro" id="IPR036890">
    <property type="entry name" value="HATPase_C_sf"/>
</dbReference>
<dbReference type="GO" id="GO:0016020">
    <property type="term" value="C:membrane"/>
    <property type="evidence" value="ECO:0007669"/>
    <property type="project" value="UniProtKB-SubCell"/>
</dbReference>
<keyword evidence="4" id="KW-0597">Phosphoprotein</keyword>
<dbReference type="Gene3D" id="6.10.340.10">
    <property type="match status" value="1"/>
</dbReference>
<keyword evidence="13" id="KW-0732">Signal</keyword>
<feature type="region of interest" description="Disordered" evidence="12">
    <location>
        <begin position="377"/>
        <end position="402"/>
    </location>
</feature>
<keyword evidence="10" id="KW-1133">Transmembrane helix</keyword>
<reference evidence="16 17" key="1">
    <citation type="submission" date="2016-10" db="EMBL/GenBank/DDBJ databases">
        <authorList>
            <person name="de Groot N.N."/>
        </authorList>
    </citation>
    <scope>NUCLEOTIDE SEQUENCE [LARGE SCALE GENOMIC DNA]</scope>
    <source>
        <strain evidence="16 17">CGMCC 4.3519</strain>
    </source>
</reference>
<dbReference type="InterPro" id="IPR003594">
    <property type="entry name" value="HATPase_dom"/>
</dbReference>
<keyword evidence="10" id="KW-0472">Membrane</keyword>
<keyword evidence="11" id="KW-0902">Two-component regulatory system</keyword>
<dbReference type="STRING" id="403935.SAMN05216481_113138"/>
<evidence type="ECO:0000256" key="11">
    <source>
        <dbReference type="ARBA" id="ARBA00023012"/>
    </source>
</evidence>
<feature type="compositionally biased region" description="Basic and acidic residues" evidence="12">
    <location>
        <begin position="816"/>
        <end position="828"/>
    </location>
</feature>
<comment type="subcellular location">
    <subcellularLocation>
        <location evidence="2">Membrane</location>
    </subcellularLocation>
</comment>
<evidence type="ECO:0000313" key="17">
    <source>
        <dbReference type="Proteomes" id="UP000199055"/>
    </source>
</evidence>
<dbReference type="AlphaFoldDB" id="A0A1H9IBY7"/>
<protein>
    <recommendedName>
        <fullName evidence="3">histidine kinase</fullName>
        <ecNumber evidence="3">2.7.13.3</ecNumber>
    </recommendedName>
</protein>
<name>A0A1H9IBY7_9ACTN</name>
<feature type="compositionally biased region" description="Low complexity" evidence="12">
    <location>
        <begin position="437"/>
        <end position="454"/>
    </location>
</feature>
<evidence type="ECO:0000256" key="5">
    <source>
        <dbReference type="ARBA" id="ARBA00022679"/>
    </source>
</evidence>
<comment type="catalytic activity">
    <reaction evidence="1">
        <text>ATP + protein L-histidine = ADP + protein N-phospho-L-histidine.</text>
        <dbReference type="EC" id="2.7.13.3"/>
    </reaction>
</comment>
<keyword evidence="9" id="KW-0067">ATP-binding</keyword>
<dbReference type="SUPFAM" id="SSF55874">
    <property type="entry name" value="ATPase domain of HSP90 chaperone/DNA topoisomerase II/histidine kinase"/>
    <property type="match status" value="1"/>
</dbReference>
<evidence type="ECO:0000256" key="4">
    <source>
        <dbReference type="ARBA" id="ARBA00022553"/>
    </source>
</evidence>
<evidence type="ECO:0000256" key="9">
    <source>
        <dbReference type="ARBA" id="ARBA00022840"/>
    </source>
</evidence>
<keyword evidence="8" id="KW-0418">Kinase</keyword>
<dbReference type="InterPro" id="IPR013587">
    <property type="entry name" value="Nitrate/nitrite_sensing"/>
</dbReference>
<dbReference type="EC" id="2.7.13.3" evidence="3"/>
<dbReference type="Pfam" id="PF08376">
    <property type="entry name" value="NIT"/>
    <property type="match status" value="1"/>
</dbReference>
<proteinExistence type="predicted"/>
<dbReference type="InterPro" id="IPR003660">
    <property type="entry name" value="HAMP_dom"/>
</dbReference>
<evidence type="ECO:0000256" key="2">
    <source>
        <dbReference type="ARBA" id="ARBA00004370"/>
    </source>
</evidence>
<dbReference type="SMART" id="SM00304">
    <property type="entry name" value="HAMP"/>
    <property type="match status" value="1"/>
</dbReference>
<evidence type="ECO:0000313" key="16">
    <source>
        <dbReference type="EMBL" id="SEQ72056.1"/>
    </source>
</evidence>
<dbReference type="PANTHER" id="PTHR44936">
    <property type="entry name" value="SENSOR PROTEIN CREC"/>
    <property type="match status" value="1"/>
</dbReference>
<dbReference type="Gene3D" id="3.30.565.10">
    <property type="entry name" value="Histidine kinase-like ATPase, C-terminal domain"/>
    <property type="match status" value="1"/>
</dbReference>
<dbReference type="GO" id="GO:0005524">
    <property type="term" value="F:ATP binding"/>
    <property type="evidence" value="ECO:0007669"/>
    <property type="project" value="UniProtKB-KW"/>
</dbReference>
<evidence type="ECO:0000256" key="3">
    <source>
        <dbReference type="ARBA" id="ARBA00012438"/>
    </source>
</evidence>
<dbReference type="RefSeq" id="WP_143071799.1">
    <property type="nucleotide sequence ID" value="NZ_FOET01000013.1"/>
</dbReference>
<dbReference type="Pfam" id="PF02518">
    <property type="entry name" value="HATPase_c"/>
    <property type="match status" value="1"/>
</dbReference>
<feature type="compositionally biased region" description="Low complexity" evidence="12">
    <location>
        <begin position="731"/>
        <end position="744"/>
    </location>
</feature>
<evidence type="ECO:0000256" key="7">
    <source>
        <dbReference type="ARBA" id="ARBA00022741"/>
    </source>
</evidence>
<evidence type="ECO:0000259" key="15">
    <source>
        <dbReference type="PROSITE" id="PS50885"/>
    </source>
</evidence>
<dbReference type="PANTHER" id="PTHR44936:SF9">
    <property type="entry name" value="SENSOR PROTEIN CREC"/>
    <property type="match status" value="1"/>
</dbReference>
<evidence type="ECO:0000256" key="12">
    <source>
        <dbReference type="SAM" id="MobiDB-lite"/>
    </source>
</evidence>
<dbReference type="GO" id="GO:0004673">
    <property type="term" value="F:protein histidine kinase activity"/>
    <property type="evidence" value="ECO:0007669"/>
    <property type="project" value="UniProtKB-EC"/>
</dbReference>
<feature type="compositionally biased region" description="Low complexity" evidence="12">
    <location>
        <begin position="751"/>
        <end position="760"/>
    </location>
</feature>
<feature type="signal peptide" evidence="13">
    <location>
        <begin position="1"/>
        <end position="27"/>
    </location>
</feature>